<dbReference type="STRING" id="6945.B7PNH6"/>
<evidence type="ECO:0000256" key="1">
    <source>
        <dbReference type="SAM" id="MobiDB-lite"/>
    </source>
</evidence>
<dbReference type="Proteomes" id="UP000001555">
    <property type="component" value="Unassembled WGS sequence"/>
</dbReference>
<feature type="transmembrane region" description="Helical" evidence="2">
    <location>
        <begin position="101"/>
        <end position="121"/>
    </location>
</feature>
<dbReference type="HOGENOM" id="CLU_571462_0_0_1"/>
<dbReference type="PANTHER" id="PTHR43243:SF20">
    <property type="entry name" value="CATIONIC AMINO ACID TRANSPORTER 3"/>
    <property type="match status" value="1"/>
</dbReference>
<evidence type="ECO:0000259" key="3">
    <source>
        <dbReference type="Pfam" id="PF13906"/>
    </source>
</evidence>
<feature type="domain" description="Cationic amino acid transporter C-terminal" evidence="3">
    <location>
        <begin position="431"/>
        <end position="469"/>
    </location>
</feature>
<reference evidence="4" key="2">
    <citation type="submission" date="2020-05" db="UniProtKB">
        <authorList>
            <consortium name="EnsemblMetazoa"/>
        </authorList>
    </citation>
    <scope>IDENTIFICATION</scope>
    <source>
        <strain evidence="4">wikel</strain>
    </source>
</reference>
<feature type="transmembrane region" description="Helical" evidence="2">
    <location>
        <begin position="386"/>
        <end position="409"/>
    </location>
</feature>
<proteinExistence type="predicted"/>
<evidence type="ECO:0000256" key="2">
    <source>
        <dbReference type="SAM" id="Phobius"/>
    </source>
</evidence>
<feature type="transmembrane region" description="Helical" evidence="2">
    <location>
        <begin position="277"/>
        <end position="296"/>
    </location>
</feature>
<dbReference type="VEuPathDB" id="VectorBase:ISCP_035425"/>
<dbReference type="VEuPathDB" id="VectorBase:ISCW018489"/>
<feature type="compositionally biased region" description="Basic and acidic residues" evidence="1">
    <location>
        <begin position="333"/>
        <end position="348"/>
    </location>
</feature>
<keyword evidence="2" id="KW-1133">Transmembrane helix</keyword>
<dbReference type="PIRSF" id="PIRSF006060">
    <property type="entry name" value="AA_transporter"/>
    <property type="match status" value="1"/>
</dbReference>
<dbReference type="EMBL" id="ABJB010670934">
    <property type="status" value="NOT_ANNOTATED_CDS"/>
    <property type="molecule type" value="Genomic_DNA"/>
</dbReference>
<protein>
    <submittedName>
        <fullName evidence="4">Amino acid permease, putative</fullName>
    </submittedName>
</protein>
<sequence>MCLIELVTSQRPCPDSLYACLYQWAGEAAAFSAGWLSLLHQGAAVACVARLQSSTIDSLSGGALGRAWQALGSYDPVALALGLTAASLAAAPRLLSAREPTWLGLLLIGVSVLAALFFVAMGSVGATAAPGNYWSLAMLVMSDSAPTGLLSGAALCMYAFIGPHTALRRAPESPRPSRDLPLAVGLSTALTFLLTFAMAVVVTLQARQDAPRPLAAMLASCSADWAGTAMAAASLVALAGLTVYGLLPLGGAVRSLAADGLLFRSLAKVSSSTGTPVGSILAAGALASLAALVIPVRRLLGLMAAGPLVLNAAVCIAVLLARYHPPSRTAYDLLRDEPPPESPSKEDASSEPTATSSSDLAVAGIIVSLFVLSAAMELGSRLDGHAVASACAVVSTVSAVVVACLLVLLSRQPQATPGGAAAGLLGGVETFRVPMVPWLPAIGAFLSICLLVDLLVSAWLVFLCWVALGEGLSCLKGH</sequence>
<dbReference type="Pfam" id="PF13906">
    <property type="entry name" value="AA_permease_C"/>
    <property type="match status" value="1"/>
</dbReference>
<name>A0A1S4LSR4_IXOSC</name>
<keyword evidence="2" id="KW-0472">Membrane</keyword>
<feature type="transmembrane region" description="Helical" evidence="2">
    <location>
        <begin position="360"/>
        <end position="379"/>
    </location>
</feature>
<dbReference type="PANTHER" id="PTHR43243">
    <property type="entry name" value="INNER MEMBRANE TRANSPORTER YGJI-RELATED"/>
    <property type="match status" value="1"/>
</dbReference>
<evidence type="ECO:0000313" key="4">
    <source>
        <dbReference type="EnsemblMetazoa" id="ISCW018489-PA"/>
    </source>
</evidence>
<dbReference type="Gene3D" id="1.20.1740.10">
    <property type="entry name" value="Amino acid/polyamine transporter I"/>
    <property type="match status" value="2"/>
</dbReference>
<dbReference type="EMBL" id="ABJB010237554">
    <property type="status" value="NOT_ANNOTATED_CDS"/>
    <property type="molecule type" value="Genomic_DNA"/>
</dbReference>
<accession>A0A1S4LSR4</accession>
<feature type="region of interest" description="Disordered" evidence="1">
    <location>
        <begin position="331"/>
        <end position="356"/>
    </location>
</feature>
<evidence type="ECO:0000313" key="5">
    <source>
        <dbReference type="Proteomes" id="UP000001555"/>
    </source>
</evidence>
<keyword evidence="2" id="KW-0812">Transmembrane</keyword>
<dbReference type="PaxDb" id="6945-B7PNH6"/>
<feature type="transmembrane region" description="Helical" evidence="2">
    <location>
        <begin position="441"/>
        <end position="468"/>
    </location>
</feature>
<dbReference type="VEuPathDB" id="VectorBase:ISCI018489"/>
<feature type="transmembrane region" description="Helical" evidence="2">
    <location>
        <begin position="181"/>
        <end position="204"/>
    </location>
</feature>
<dbReference type="EnsemblMetazoa" id="ISCW018489-RA">
    <property type="protein sequence ID" value="ISCW018489-PA"/>
    <property type="gene ID" value="ISCW018489"/>
</dbReference>
<keyword evidence="5" id="KW-1185">Reference proteome</keyword>
<reference evidence="5" key="1">
    <citation type="submission" date="2008-03" db="EMBL/GenBank/DDBJ databases">
        <title>Annotation of Ixodes scapularis.</title>
        <authorList>
            <consortium name="Ixodes scapularis Genome Project Consortium"/>
            <person name="Caler E."/>
            <person name="Hannick L.I."/>
            <person name="Bidwell S."/>
            <person name="Joardar V."/>
            <person name="Thiagarajan M."/>
            <person name="Amedeo P."/>
            <person name="Galinsky K.J."/>
            <person name="Schobel S."/>
            <person name="Inman J."/>
            <person name="Hostetler J."/>
            <person name="Miller J."/>
            <person name="Hammond M."/>
            <person name="Megy K."/>
            <person name="Lawson D."/>
            <person name="Kodira C."/>
            <person name="Sutton G."/>
            <person name="Meyer J."/>
            <person name="Hill C.A."/>
            <person name="Birren B."/>
            <person name="Nene V."/>
            <person name="Collins F."/>
            <person name="Alarcon-Chaidez F."/>
            <person name="Wikel S."/>
            <person name="Strausberg R."/>
        </authorList>
    </citation>
    <scope>NUCLEOTIDE SEQUENCE [LARGE SCALE GENOMIC DNA]</scope>
    <source>
        <strain evidence="5">Wikel</strain>
    </source>
</reference>
<feature type="transmembrane region" description="Helical" evidence="2">
    <location>
        <begin position="308"/>
        <end position="325"/>
    </location>
</feature>
<feature type="transmembrane region" description="Helical" evidence="2">
    <location>
        <begin position="133"/>
        <end position="161"/>
    </location>
</feature>
<feature type="transmembrane region" description="Helical" evidence="2">
    <location>
        <begin position="225"/>
        <end position="247"/>
    </location>
</feature>
<dbReference type="OrthoDB" id="6507024at2759"/>
<dbReference type="InterPro" id="IPR029485">
    <property type="entry name" value="CAT_C"/>
</dbReference>
<organism evidence="4 5">
    <name type="scientific">Ixodes scapularis</name>
    <name type="common">Black-legged tick</name>
    <name type="synonym">Deer tick</name>
    <dbReference type="NCBI Taxonomy" id="6945"/>
    <lineage>
        <taxon>Eukaryota</taxon>
        <taxon>Metazoa</taxon>
        <taxon>Ecdysozoa</taxon>
        <taxon>Arthropoda</taxon>
        <taxon>Chelicerata</taxon>
        <taxon>Arachnida</taxon>
        <taxon>Acari</taxon>
        <taxon>Parasitiformes</taxon>
        <taxon>Ixodida</taxon>
        <taxon>Ixodoidea</taxon>
        <taxon>Ixodidae</taxon>
        <taxon>Ixodinae</taxon>
        <taxon>Ixodes</taxon>
    </lineage>
</organism>